<dbReference type="EMBL" id="MT141562">
    <property type="protein sequence ID" value="QJA43191.1"/>
    <property type="molecule type" value="Genomic_DNA"/>
</dbReference>
<evidence type="ECO:0000313" key="1">
    <source>
        <dbReference type="EMBL" id="QJA43191.1"/>
    </source>
</evidence>
<evidence type="ECO:0000313" key="2">
    <source>
        <dbReference type="EMBL" id="QJA83524.1"/>
    </source>
</evidence>
<sequence>MIWLAMLLASLIGCGSKEPASEKYRISDHGITVTASSRLAGAIESVKWNGVEFLTAEDHGRGLQSASSFDHKGEAYNPTEAGSLWDGGRSTSTSQLLSVNLSNGLETTAQMAFWLSVGDKVLSDHVLSKRVQIIDMNTIQYDVQFYIPRDYGYAQLEVLTGYMPPEFNEFYTADGNRISSGPGEQPIPVLFSNGKYAMGIYVNGVENYCRHDYTETMKWNAVFRKENIKTGYYAFRCFVIVGDLQTVKQRMGELWEVKNNL</sequence>
<dbReference type="EMBL" id="MT142512">
    <property type="protein sequence ID" value="QJA83524.1"/>
    <property type="molecule type" value="Genomic_DNA"/>
</dbReference>
<dbReference type="AlphaFoldDB" id="A0A6H1Z6V8"/>
<protein>
    <submittedName>
        <fullName evidence="1">Uncharacterized protein</fullName>
    </submittedName>
</protein>
<name>A0A6H1Z6V8_9ZZZZ</name>
<reference evidence="1" key="1">
    <citation type="submission" date="2020-03" db="EMBL/GenBank/DDBJ databases">
        <title>The deep terrestrial virosphere.</title>
        <authorList>
            <person name="Holmfeldt K."/>
            <person name="Nilsson E."/>
            <person name="Simone D."/>
            <person name="Lopez-Fernandez M."/>
            <person name="Wu X."/>
            <person name="de Brujin I."/>
            <person name="Lundin D."/>
            <person name="Andersson A."/>
            <person name="Bertilsson S."/>
            <person name="Dopson M."/>
        </authorList>
    </citation>
    <scope>NUCLEOTIDE SEQUENCE</scope>
    <source>
        <strain evidence="2">MM415A00275</strain>
        <strain evidence="1">MM415B00324</strain>
    </source>
</reference>
<proteinExistence type="predicted"/>
<gene>
    <name evidence="2" type="ORF">MM415A00275_0029</name>
    <name evidence="1" type="ORF">MM415B00324_0021</name>
</gene>
<accession>A0A6H1Z6V8</accession>
<organism evidence="1">
    <name type="scientific">viral metagenome</name>
    <dbReference type="NCBI Taxonomy" id="1070528"/>
    <lineage>
        <taxon>unclassified sequences</taxon>
        <taxon>metagenomes</taxon>
        <taxon>organismal metagenomes</taxon>
    </lineage>
</organism>